<dbReference type="EMBL" id="BAABCN010000017">
    <property type="protein sequence ID" value="GAA3893138.1"/>
    <property type="molecule type" value="Genomic_DNA"/>
</dbReference>
<gene>
    <name evidence="1" type="ORF">GCM10022381_38530</name>
</gene>
<sequence>MASGDPLGFLAGVPALAALAESPRFVDAYLTAVVELETGTVDDLLAQFTAPNSTPTTV</sequence>
<name>A0ABP7L2W6_9MICO</name>
<dbReference type="Proteomes" id="UP001501803">
    <property type="component" value="Unassembled WGS sequence"/>
</dbReference>
<protein>
    <submittedName>
        <fullName evidence="1">Uncharacterized protein</fullName>
    </submittedName>
</protein>
<comment type="caution">
    <text evidence="1">The sequence shown here is derived from an EMBL/GenBank/DDBJ whole genome shotgun (WGS) entry which is preliminary data.</text>
</comment>
<accession>A0ABP7L2W6</accession>
<reference evidence="2" key="1">
    <citation type="journal article" date="2019" name="Int. J. Syst. Evol. Microbiol.">
        <title>The Global Catalogue of Microorganisms (GCM) 10K type strain sequencing project: providing services to taxonomists for standard genome sequencing and annotation.</title>
        <authorList>
            <consortium name="The Broad Institute Genomics Platform"/>
            <consortium name="The Broad Institute Genome Sequencing Center for Infectious Disease"/>
            <person name="Wu L."/>
            <person name="Ma J."/>
        </authorList>
    </citation>
    <scope>NUCLEOTIDE SEQUENCE [LARGE SCALE GENOMIC DNA]</scope>
    <source>
        <strain evidence="2">JCM 17021</strain>
    </source>
</reference>
<organism evidence="1 2">
    <name type="scientific">Leifsonia kafniensis</name>
    <dbReference type="NCBI Taxonomy" id="475957"/>
    <lineage>
        <taxon>Bacteria</taxon>
        <taxon>Bacillati</taxon>
        <taxon>Actinomycetota</taxon>
        <taxon>Actinomycetes</taxon>
        <taxon>Micrococcales</taxon>
        <taxon>Microbacteriaceae</taxon>
        <taxon>Leifsonia</taxon>
    </lineage>
</organism>
<keyword evidence="2" id="KW-1185">Reference proteome</keyword>
<proteinExistence type="predicted"/>
<dbReference type="RefSeq" id="WP_345069499.1">
    <property type="nucleotide sequence ID" value="NZ_BAABCN010000017.1"/>
</dbReference>
<evidence type="ECO:0000313" key="1">
    <source>
        <dbReference type="EMBL" id="GAA3893138.1"/>
    </source>
</evidence>
<evidence type="ECO:0000313" key="2">
    <source>
        <dbReference type="Proteomes" id="UP001501803"/>
    </source>
</evidence>